<evidence type="ECO:0000256" key="15">
    <source>
        <dbReference type="ARBA" id="ARBA00049402"/>
    </source>
</evidence>
<dbReference type="NCBIfam" id="TIGR01203">
    <property type="entry name" value="HGPRTase"/>
    <property type="match status" value="1"/>
</dbReference>
<evidence type="ECO:0000256" key="10">
    <source>
        <dbReference type="ARBA" id="ARBA00022723"/>
    </source>
</evidence>
<dbReference type="InterPro" id="IPR029057">
    <property type="entry name" value="PRTase-like"/>
</dbReference>
<evidence type="ECO:0000256" key="14">
    <source>
        <dbReference type="ARBA" id="ARBA00048811"/>
    </source>
</evidence>
<reference evidence="18" key="2">
    <citation type="journal article" date="2021" name="PeerJ">
        <title>Extensive microbial diversity within the chicken gut microbiome revealed by metagenomics and culture.</title>
        <authorList>
            <person name="Gilroy R."/>
            <person name="Ravi A."/>
            <person name="Getino M."/>
            <person name="Pursley I."/>
            <person name="Horton D.L."/>
            <person name="Alikhan N.F."/>
            <person name="Baker D."/>
            <person name="Gharbi K."/>
            <person name="Hall N."/>
            <person name="Watson M."/>
            <person name="Adriaenssens E.M."/>
            <person name="Foster-Nyarko E."/>
            <person name="Jarju S."/>
            <person name="Secka A."/>
            <person name="Antonio M."/>
            <person name="Oren A."/>
            <person name="Chaudhuri R.R."/>
            <person name="La Ragione R."/>
            <person name="Hildebrand F."/>
            <person name="Pallen M.J."/>
        </authorList>
    </citation>
    <scope>NUCLEOTIDE SEQUENCE</scope>
    <source>
        <strain evidence="18">ChiGjej1B1-1684</strain>
    </source>
</reference>
<evidence type="ECO:0000256" key="9">
    <source>
        <dbReference type="ARBA" id="ARBA00022679"/>
    </source>
</evidence>
<gene>
    <name evidence="18" type="primary">hpt</name>
    <name evidence="18" type="ORF">IAD22_03430</name>
</gene>
<dbReference type="GO" id="GO:0052657">
    <property type="term" value="F:guanine phosphoribosyltransferase activity"/>
    <property type="evidence" value="ECO:0007669"/>
    <property type="project" value="UniProtKB-ARBA"/>
</dbReference>
<comment type="similarity">
    <text evidence="6 16">Belongs to the purine/pyrimidine phosphoribosyltransferase family.</text>
</comment>
<evidence type="ECO:0000313" key="18">
    <source>
        <dbReference type="EMBL" id="HIU50046.1"/>
    </source>
</evidence>
<keyword evidence="8 16" id="KW-0328">Glycosyltransferase</keyword>
<dbReference type="PANTHER" id="PTHR43340">
    <property type="entry name" value="HYPOXANTHINE-GUANINE PHOSPHORIBOSYLTRANSFERASE"/>
    <property type="match status" value="1"/>
</dbReference>
<comment type="catalytic activity">
    <reaction evidence="15">
        <text>IMP + diphosphate = hypoxanthine + 5-phospho-alpha-D-ribose 1-diphosphate</text>
        <dbReference type="Rhea" id="RHEA:17973"/>
        <dbReference type="ChEBI" id="CHEBI:17368"/>
        <dbReference type="ChEBI" id="CHEBI:33019"/>
        <dbReference type="ChEBI" id="CHEBI:58017"/>
        <dbReference type="ChEBI" id="CHEBI:58053"/>
        <dbReference type="EC" id="2.4.2.8"/>
    </reaction>
    <physiologicalReaction direction="right-to-left" evidence="15">
        <dbReference type="Rhea" id="RHEA:17975"/>
    </physiologicalReaction>
</comment>
<evidence type="ECO:0000256" key="16">
    <source>
        <dbReference type="RuleBase" id="RU364099"/>
    </source>
</evidence>
<comment type="cofactor">
    <cofactor evidence="1 16">
        <name>Mg(2+)</name>
        <dbReference type="ChEBI" id="CHEBI:18420"/>
    </cofactor>
</comment>
<dbReference type="GO" id="GO:0000166">
    <property type="term" value="F:nucleotide binding"/>
    <property type="evidence" value="ECO:0007669"/>
    <property type="project" value="UniProtKB-KW"/>
</dbReference>
<keyword evidence="9 16" id="KW-0808">Transferase</keyword>
<evidence type="ECO:0000256" key="6">
    <source>
        <dbReference type="ARBA" id="ARBA00008391"/>
    </source>
</evidence>
<dbReference type="SUPFAM" id="SSF53271">
    <property type="entry name" value="PRTase-like"/>
    <property type="match status" value="1"/>
</dbReference>
<accession>A0A9D1S7Q4</accession>
<feature type="domain" description="Phosphoribosyltransferase" evidence="17">
    <location>
        <begin position="10"/>
        <end position="159"/>
    </location>
</feature>
<comment type="pathway">
    <text evidence="4 16">Purine metabolism; IMP biosynthesis via salvage pathway; IMP from hypoxanthine: step 1/1.</text>
</comment>
<evidence type="ECO:0000256" key="5">
    <source>
        <dbReference type="ARBA" id="ARBA00004676"/>
    </source>
</evidence>
<dbReference type="GO" id="GO:0046100">
    <property type="term" value="P:hypoxanthine metabolic process"/>
    <property type="evidence" value="ECO:0007669"/>
    <property type="project" value="TreeGrafter"/>
</dbReference>
<comment type="function">
    <text evidence="2">Purine salvage pathway enzyme that catalyzes the transfer of the ribosyl-5-phosphate group from 5-phospho-alpha-D-ribose 1-diphosphate (PRPP) to the N9 position of the 6-oxopurines hypoxanthine and guanine to form the corresponding ribonucleotides IMP (inosine 5'-monophosphate) and GMP (guanosine 5'-monophosphate), with the release of PPi.</text>
</comment>
<keyword evidence="10 16" id="KW-0479">Metal-binding</keyword>
<evidence type="ECO:0000256" key="13">
    <source>
        <dbReference type="ARBA" id="ARBA00022842"/>
    </source>
</evidence>
<dbReference type="CDD" id="cd06223">
    <property type="entry name" value="PRTases_typeI"/>
    <property type="match status" value="1"/>
</dbReference>
<comment type="caution">
    <text evidence="18">The sequence shown here is derived from an EMBL/GenBank/DDBJ whole genome shotgun (WGS) entry which is preliminary data.</text>
</comment>
<dbReference type="GO" id="GO:0004422">
    <property type="term" value="F:hypoxanthine phosphoribosyltransferase activity"/>
    <property type="evidence" value="ECO:0007669"/>
    <property type="project" value="InterPro"/>
</dbReference>
<dbReference type="InterPro" id="IPR000836">
    <property type="entry name" value="PRTase_dom"/>
</dbReference>
<dbReference type="InterPro" id="IPR050408">
    <property type="entry name" value="HGPRT"/>
</dbReference>
<protein>
    <recommendedName>
        <fullName evidence="16">Hypoxanthine phosphoribosyltransferase</fullName>
        <ecNumber evidence="16">2.4.2.8</ecNumber>
    </recommendedName>
</protein>
<evidence type="ECO:0000256" key="1">
    <source>
        <dbReference type="ARBA" id="ARBA00001946"/>
    </source>
</evidence>
<evidence type="ECO:0000259" key="17">
    <source>
        <dbReference type="Pfam" id="PF00156"/>
    </source>
</evidence>
<name>A0A9D1S7Q4_9FIRM</name>
<dbReference type="Proteomes" id="UP000824118">
    <property type="component" value="Unassembled WGS sequence"/>
</dbReference>
<evidence type="ECO:0000256" key="7">
    <source>
        <dbReference type="ARBA" id="ARBA00022490"/>
    </source>
</evidence>
<organism evidence="18 19">
    <name type="scientific">Candidatus Limousia pullorum</name>
    <dbReference type="NCBI Taxonomy" id="2840860"/>
    <lineage>
        <taxon>Bacteria</taxon>
        <taxon>Bacillati</taxon>
        <taxon>Bacillota</taxon>
        <taxon>Clostridia</taxon>
        <taxon>Eubacteriales</taxon>
        <taxon>Oscillospiraceae</taxon>
        <taxon>Oscillospiraceae incertae sedis</taxon>
        <taxon>Candidatus Limousia</taxon>
    </lineage>
</organism>
<keyword evidence="11 16" id="KW-0660">Purine salvage</keyword>
<evidence type="ECO:0000256" key="11">
    <source>
        <dbReference type="ARBA" id="ARBA00022726"/>
    </source>
</evidence>
<proteinExistence type="inferred from homology"/>
<dbReference type="EMBL" id="DVNG01000047">
    <property type="protein sequence ID" value="HIU50046.1"/>
    <property type="molecule type" value="Genomic_DNA"/>
</dbReference>
<reference evidence="18" key="1">
    <citation type="submission" date="2020-10" db="EMBL/GenBank/DDBJ databases">
        <authorList>
            <person name="Gilroy R."/>
        </authorList>
    </citation>
    <scope>NUCLEOTIDE SEQUENCE</scope>
    <source>
        <strain evidence="18">ChiGjej1B1-1684</strain>
    </source>
</reference>
<dbReference type="EC" id="2.4.2.8" evidence="16"/>
<comment type="pathway">
    <text evidence="5">Purine metabolism; GMP biosynthesis via salvage pathway; GMP from guanine: step 1/1.</text>
</comment>
<dbReference type="GO" id="GO:0005829">
    <property type="term" value="C:cytosol"/>
    <property type="evidence" value="ECO:0007669"/>
    <property type="project" value="TreeGrafter"/>
</dbReference>
<evidence type="ECO:0000313" key="19">
    <source>
        <dbReference type="Proteomes" id="UP000824118"/>
    </source>
</evidence>
<dbReference type="AlphaFoldDB" id="A0A9D1S7Q4"/>
<comment type="subcellular location">
    <subcellularLocation>
        <location evidence="3 16">Cytoplasm</location>
    </subcellularLocation>
</comment>
<dbReference type="GO" id="GO:0000287">
    <property type="term" value="F:magnesium ion binding"/>
    <property type="evidence" value="ECO:0007669"/>
    <property type="project" value="TreeGrafter"/>
</dbReference>
<evidence type="ECO:0000256" key="8">
    <source>
        <dbReference type="ARBA" id="ARBA00022676"/>
    </source>
</evidence>
<evidence type="ECO:0000256" key="3">
    <source>
        <dbReference type="ARBA" id="ARBA00004496"/>
    </source>
</evidence>
<dbReference type="Gene3D" id="3.40.50.2020">
    <property type="match status" value="1"/>
</dbReference>
<dbReference type="PANTHER" id="PTHR43340:SF1">
    <property type="entry name" value="HYPOXANTHINE PHOSPHORIBOSYLTRANSFERASE"/>
    <property type="match status" value="1"/>
</dbReference>
<dbReference type="InterPro" id="IPR005904">
    <property type="entry name" value="Hxn_phspho_trans"/>
</dbReference>
<dbReference type="Pfam" id="PF00156">
    <property type="entry name" value="Pribosyltran"/>
    <property type="match status" value="1"/>
</dbReference>
<dbReference type="GO" id="GO:0032264">
    <property type="term" value="P:IMP salvage"/>
    <property type="evidence" value="ECO:0007669"/>
    <property type="project" value="TreeGrafter"/>
</dbReference>
<dbReference type="GO" id="GO:0032263">
    <property type="term" value="P:GMP salvage"/>
    <property type="evidence" value="ECO:0007669"/>
    <property type="project" value="TreeGrafter"/>
</dbReference>
<dbReference type="GO" id="GO:0006166">
    <property type="term" value="P:purine ribonucleoside salvage"/>
    <property type="evidence" value="ECO:0007669"/>
    <property type="project" value="UniProtKB-KW"/>
</dbReference>
<evidence type="ECO:0000256" key="12">
    <source>
        <dbReference type="ARBA" id="ARBA00022741"/>
    </source>
</evidence>
<keyword evidence="7 16" id="KW-0963">Cytoplasm</keyword>
<keyword evidence="12 16" id="KW-0547">Nucleotide-binding</keyword>
<keyword evidence="13 16" id="KW-0460">Magnesium</keyword>
<dbReference type="FunFam" id="3.40.50.2020:FF:000006">
    <property type="entry name" value="Hypoxanthine phosphoribosyltransferase"/>
    <property type="match status" value="1"/>
</dbReference>
<evidence type="ECO:0000256" key="2">
    <source>
        <dbReference type="ARBA" id="ARBA00002049"/>
    </source>
</evidence>
<sequence length="178" mass="19825">MHQDIERILLSEEEIAQIVDRIADQINKDYQGKELMLIGLLKGSISFMADLMKKITVPCKIDFIAASSYGNGTVSKGRVNILKDVSQSVENMDILIVEDIIDSGNTLSFISKYLAAKHAGSVKICTLLNKPSRRQTDIPVDYVGVDIPDEFVVGYGLDFAEYYRNLPYIGILKPSVYS</sequence>
<dbReference type="GO" id="GO:0006178">
    <property type="term" value="P:guanine salvage"/>
    <property type="evidence" value="ECO:0007669"/>
    <property type="project" value="TreeGrafter"/>
</dbReference>
<comment type="catalytic activity">
    <reaction evidence="14">
        <text>GMP + diphosphate = guanine + 5-phospho-alpha-D-ribose 1-diphosphate</text>
        <dbReference type="Rhea" id="RHEA:25424"/>
        <dbReference type="ChEBI" id="CHEBI:16235"/>
        <dbReference type="ChEBI" id="CHEBI:33019"/>
        <dbReference type="ChEBI" id="CHEBI:58017"/>
        <dbReference type="ChEBI" id="CHEBI:58115"/>
        <dbReference type="EC" id="2.4.2.8"/>
    </reaction>
    <physiologicalReaction direction="right-to-left" evidence="14">
        <dbReference type="Rhea" id="RHEA:25426"/>
    </physiologicalReaction>
</comment>
<evidence type="ECO:0000256" key="4">
    <source>
        <dbReference type="ARBA" id="ARBA00004669"/>
    </source>
</evidence>